<keyword evidence="2" id="KW-0732">Signal</keyword>
<dbReference type="ExpressionAtlas" id="C4J076">
    <property type="expression patterns" value="baseline and differential"/>
</dbReference>
<feature type="region of interest" description="Disordered" evidence="1">
    <location>
        <begin position="24"/>
        <end position="44"/>
    </location>
</feature>
<sequence>MAVAMASALLMLALATASAAVSGAGAPWRSRRPRPEADPVTGLPGQPAVGFSHYAGYVDVTSGGGGGKALFYWFFEAEGAGQEAAPALAQRRARVLVGGLRSRPGAGPVPGEELRREPHAQRLRMEQSREPAVPGSAGGRGVLVREPDVGPAAAGRPRHGAGLVRLPPRLAGQVPRVQGPRLVHRRRELRRALRPTARGAHLRREQRGEQGQSHQHQRFHDRERGAERRDGPAGHGGVRVEPRHHLGRALLGGAAGLRLLQGGGRRRAARQGLLPGAPRVPGRLRRHRHLQHLHADVPAEQPLLR</sequence>
<protein>
    <recommendedName>
        <fullName evidence="4">Dirigent protein</fullName>
    </recommendedName>
</protein>
<dbReference type="AlphaFoldDB" id="C4J076"/>
<name>C4J076_MAIZE</name>
<dbReference type="SUPFAM" id="SSF53474">
    <property type="entry name" value="alpha/beta-Hydrolases"/>
    <property type="match status" value="1"/>
</dbReference>
<dbReference type="EMBL" id="BT084223">
    <property type="protein sequence ID" value="ACR34576.1"/>
    <property type="molecule type" value="mRNA"/>
</dbReference>
<dbReference type="Gene3D" id="3.40.50.1820">
    <property type="entry name" value="alpha/beta hydrolase"/>
    <property type="match status" value="1"/>
</dbReference>
<feature type="compositionally biased region" description="Basic and acidic residues" evidence="1">
    <location>
        <begin position="218"/>
        <end position="241"/>
    </location>
</feature>
<evidence type="ECO:0000256" key="2">
    <source>
        <dbReference type="SAM" id="SignalP"/>
    </source>
</evidence>
<evidence type="ECO:0000256" key="1">
    <source>
        <dbReference type="SAM" id="MobiDB-lite"/>
    </source>
</evidence>
<organism evidence="3">
    <name type="scientific">Zea mays</name>
    <name type="common">Maize</name>
    <dbReference type="NCBI Taxonomy" id="4577"/>
    <lineage>
        <taxon>Eukaryota</taxon>
        <taxon>Viridiplantae</taxon>
        <taxon>Streptophyta</taxon>
        <taxon>Embryophyta</taxon>
        <taxon>Tracheophyta</taxon>
        <taxon>Spermatophyta</taxon>
        <taxon>Magnoliopsida</taxon>
        <taxon>Liliopsida</taxon>
        <taxon>Poales</taxon>
        <taxon>Poaceae</taxon>
        <taxon>PACMAD clade</taxon>
        <taxon>Panicoideae</taxon>
        <taxon>Andropogonodae</taxon>
        <taxon>Andropogoneae</taxon>
        <taxon>Tripsacinae</taxon>
        <taxon>Zea</taxon>
    </lineage>
</organism>
<feature type="signal peptide" evidence="2">
    <location>
        <begin position="1"/>
        <end position="19"/>
    </location>
</feature>
<feature type="region of interest" description="Disordered" evidence="1">
    <location>
        <begin position="185"/>
        <end position="241"/>
    </location>
</feature>
<evidence type="ECO:0008006" key="4">
    <source>
        <dbReference type="Google" id="ProtNLM"/>
    </source>
</evidence>
<feature type="region of interest" description="Disordered" evidence="1">
    <location>
        <begin position="123"/>
        <end position="142"/>
    </location>
</feature>
<proteinExistence type="evidence at transcript level"/>
<dbReference type="InterPro" id="IPR029058">
    <property type="entry name" value="AB_hydrolase_fold"/>
</dbReference>
<reference evidence="3" key="1">
    <citation type="journal article" date="2009" name="PLoS Genet.">
        <title>Sequencing, mapping, and analysis of 27,455 maize full-length cDNAs.</title>
        <authorList>
            <person name="Soderlund C."/>
            <person name="Descour A."/>
            <person name="Kudrna D."/>
            <person name="Bomhoff M."/>
            <person name="Boyd L."/>
            <person name="Currie J."/>
            <person name="Angelova A."/>
            <person name="Collura K."/>
            <person name="Wissotski M."/>
            <person name="Ashley E."/>
            <person name="Morrow D."/>
            <person name="Fernandes J."/>
            <person name="Walbot V."/>
            <person name="Yu Y."/>
        </authorList>
    </citation>
    <scope>NUCLEOTIDE SEQUENCE</scope>
    <source>
        <strain evidence="3">B73</strain>
    </source>
</reference>
<feature type="chain" id="PRO_5002937451" description="Dirigent protein" evidence="2">
    <location>
        <begin position="20"/>
        <end position="305"/>
    </location>
</feature>
<evidence type="ECO:0000313" key="3">
    <source>
        <dbReference type="EMBL" id="ACR34576.1"/>
    </source>
</evidence>
<accession>C4J076</accession>